<feature type="transmembrane region" description="Helical" evidence="5">
    <location>
        <begin position="142"/>
        <end position="162"/>
    </location>
</feature>
<dbReference type="Pfam" id="PF23321">
    <property type="entry name" value="R1_ABCA1"/>
    <property type="match status" value="1"/>
</dbReference>
<gene>
    <name evidence="7" type="ORF">ONB1V03_LOCUS2856</name>
</gene>
<feature type="transmembrane region" description="Helical" evidence="5">
    <location>
        <begin position="77"/>
        <end position="98"/>
    </location>
</feature>
<feature type="domain" description="ABC transporter" evidence="6">
    <location>
        <begin position="278"/>
        <end position="479"/>
    </location>
</feature>
<dbReference type="InterPro" id="IPR056264">
    <property type="entry name" value="R2_ABCA1-4-like"/>
</dbReference>
<evidence type="ECO:0000313" key="7">
    <source>
        <dbReference type="EMBL" id="CAD7640983.1"/>
    </source>
</evidence>
<dbReference type="PANTHER" id="PTHR19229:SF209">
    <property type="entry name" value="ATP-BINDING CASSETTE SUB-FAMILY A MEMBER 5 ISOFORM X1"/>
    <property type="match status" value="1"/>
</dbReference>
<sequence>MAVILGGIPPTIAVEVVEDRESKVKNLLRVCGLTLKQYWFTTLVCHLIMFAISVLLILIVTVFVLNIEFLQNSEARVCVFILFILFMPSSLITCYVWTHMFNKKETARGVLTILCYLPGMVLIMVVALVSPNNADTAKLLHYIFCFLTPFYIPQGALLYISVTSNLIKISSVADIGIKNISYFDWNQNIDICFIALIFHMIFYSILLLIVDKLKSGESIMSSLGFDGSKTNITSIPSELEDEDVRQERADVQQYLHNGFQERTPIVLLNELHKKYSETNLFDCFKKNKKPAKTAVQNMSLLLESGHIFGLLGPNGAGKTTTMKIMICEEIQTAGNFMISGHKVKASDSDVFKLIGYCPQHDALWKEITVKEHMSLIAAIRGIPDDRIQRICENYIENMRITEHKDKKSQELSGGTKRKTILSAFERNTNRSAVLTTHSMEEADALCTRLGIMIKGVMRCVGSLQHLKNKYGAGYMLEIKWTHGAGSDANFGPKLKQTIESFFVHLVAKEEYNNRLIFDVPQQSVKSLSKIFGFLEGLRQSTPEIEEYSFSQKTIEQIFIDFAKQQDIDE</sequence>
<dbReference type="InterPro" id="IPR013525">
    <property type="entry name" value="ABC2_TM"/>
</dbReference>
<dbReference type="Proteomes" id="UP000728032">
    <property type="component" value="Unassembled WGS sequence"/>
</dbReference>
<keyword evidence="3 5" id="KW-1133">Transmembrane helix</keyword>
<keyword evidence="4 5" id="KW-0472">Membrane</keyword>
<dbReference type="EMBL" id="CAJPVJ010000735">
    <property type="protein sequence ID" value="CAG2163273.1"/>
    <property type="molecule type" value="Genomic_DNA"/>
</dbReference>
<proteinExistence type="predicted"/>
<accession>A0A7R9LFX7</accession>
<dbReference type="Gene3D" id="3.40.50.300">
    <property type="entry name" value="P-loop containing nucleotide triphosphate hydrolases"/>
    <property type="match status" value="1"/>
</dbReference>
<evidence type="ECO:0000256" key="1">
    <source>
        <dbReference type="ARBA" id="ARBA00004141"/>
    </source>
</evidence>
<evidence type="ECO:0000313" key="8">
    <source>
        <dbReference type="Proteomes" id="UP000728032"/>
    </source>
</evidence>
<dbReference type="Pfam" id="PF00005">
    <property type="entry name" value="ABC_tran"/>
    <property type="match status" value="1"/>
</dbReference>
<dbReference type="AlphaFoldDB" id="A0A7R9LFX7"/>
<dbReference type="EMBL" id="OC915560">
    <property type="protein sequence ID" value="CAD7640983.1"/>
    <property type="molecule type" value="Genomic_DNA"/>
</dbReference>
<dbReference type="OrthoDB" id="8061355at2759"/>
<dbReference type="GO" id="GO:0005524">
    <property type="term" value="F:ATP binding"/>
    <property type="evidence" value="ECO:0007669"/>
    <property type="project" value="InterPro"/>
</dbReference>
<dbReference type="GO" id="GO:0016020">
    <property type="term" value="C:membrane"/>
    <property type="evidence" value="ECO:0007669"/>
    <property type="project" value="UniProtKB-SubCell"/>
</dbReference>
<keyword evidence="8" id="KW-1185">Reference proteome</keyword>
<dbReference type="GO" id="GO:0140359">
    <property type="term" value="F:ABC-type transporter activity"/>
    <property type="evidence" value="ECO:0007669"/>
    <property type="project" value="InterPro"/>
</dbReference>
<dbReference type="InterPro" id="IPR003439">
    <property type="entry name" value="ABC_transporter-like_ATP-bd"/>
</dbReference>
<evidence type="ECO:0000256" key="4">
    <source>
        <dbReference type="ARBA" id="ARBA00023136"/>
    </source>
</evidence>
<feature type="transmembrane region" description="Helical" evidence="5">
    <location>
        <begin position="110"/>
        <end position="130"/>
    </location>
</feature>
<evidence type="ECO:0000256" key="2">
    <source>
        <dbReference type="ARBA" id="ARBA00022692"/>
    </source>
</evidence>
<protein>
    <recommendedName>
        <fullName evidence="6">ABC transporter domain-containing protein</fullName>
    </recommendedName>
</protein>
<evidence type="ECO:0000259" key="6">
    <source>
        <dbReference type="PROSITE" id="PS50893"/>
    </source>
</evidence>
<dbReference type="InterPro" id="IPR027417">
    <property type="entry name" value="P-loop_NTPase"/>
</dbReference>
<dbReference type="InterPro" id="IPR026082">
    <property type="entry name" value="ABCA"/>
</dbReference>
<dbReference type="PROSITE" id="PS50893">
    <property type="entry name" value="ABC_TRANSPORTER_2"/>
    <property type="match status" value="1"/>
</dbReference>
<feature type="transmembrane region" description="Helical" evidence="5">
    <location>
        <begin position="188"/>
        <end position="210"/>
    </location>
</feature>
<dbReference type="PANTHER" id="PTHR19229">
    <property type="entry name" value="ATP-BINDING CASSETTE TRANSPORTER SUBFAMILY A ABCA"/>
    <property type="match status" value="1"/>
</dbReference>
<dbReference type="Pfam" id="PF12698">
    <property type="entry name" value="ABC2_membrane_3"/>
    <property type="match status" value="1"/>
</dbReference>
<evidence type="ECO:0000256" key="5">
    <source>
        <dbReference type="SAM" id="Phobius"/>
    </source>
</evidence>
<dbReference type="GO" id="GO:0016887">
    <property type="term" value="F:ATP hydrolysis activity"/>
    <property type="evidence" value="ECO:0007669"/>
    <property type="project" value="InterPro"/>
</dbReference>
<comment type="subcellular location">
    <subcellularLocation>
        <location evidence="1">Membrane</location>
        <topology evidence="1">Multi-pass membrane protein</topology>
    </subcellularLocation>
</comment>
<dbReference type="GO" id="GO:0005319">
    <property type="term" value="F:lipid transporter activity"/>
    <property type="evidence" value="ECO:0007669"/>
    <property type="project" value="TreeGrafter"/>
</dbReference>
<keyword evidence="2 5" id="KW-0812">Transmembrane</keyword>
<dbReference type="SUPFAM" id="SSF52540">
    <property type="entry name" value="P-loop containing nucleoside triphosphate hydrolases"/>
    <property type="match status" value="1"/>
</dbReference>
<organism evidence="7">
    <name type="scientific">Oppiella nova</name>
    <dbReference type="NCBI Taxonomy" id="334625"/>
    <lineage>
        <taxon>Eukaryota</taxon>
        <taxon>Metazoa</taxon>
        <taxon>Ecdysozoa</taxon>
        <taxon>Arthropoda</taxon>
        <taxon>Chelicerata</taxon>
        <taxon>Arachnida</taxon>
        <taxon>Acari</taxon>
        <taxon>Acariformes</taxon>
        <taxon>Sarcoptiformes</taxon>
        <taxon>Oribatida</taxon>
        <taxon>Brachypylina</taxon>
        <taxon>Oppioidea</taxon>
        <taxon>Oppiidae</taxon>
        <taxon>Oppiella</taxon>
    </lineage>
</organism>
<reference evidence="7" key="1">
    <citation type="submission" date="2020-11" db="EMBL/GenBank/DDBJ databases">
        <authorList>
            <person name="Tran Van P."/>
        </authorList>
    </citation>
    <scope>NUCLEOTIDE SEQUENCE</scope>
</reference>
<name>A0A7R9LFX7_9ACAR</name>
<feature type="transmembrane region" description="Helical" evidence="5">
    <location>
        <begin position="38"/>
        <end position="65"/>
    </location>
</feature>
<evidence type="ECO:0000256" key="3">
    <source>
        <dbReference type="ARBA" id="ARBA00022989"/>
    </source>
</evidence>